<accession>A0A8K0KBL9</accession>
<dbReference type="PANTHER" id="PTHR33939">
    <property type="entry name" value="PROTEIN CBG22215"/>
    <property type="match status" value="1"/>
</dbReference>
<dbReference type="GO" id="GO:0003676">
    <property type="term" value="F:nucleic acid binding"/>
    <property type="evidence" value="ECO:0007669"/>
    <property type="project" value="InterPro"/>
</dbReference>
<evidence type="ECO:0000313" key="1">
    <source>
        <dbReference type="EMBL" id="KAG8231402.1"/>
    </source>
</evidence>
<dbReference type="OrthoDB" id="10039611at2759"/>
<dbReference type="Proteomes" id="UP000792457">
    <property type="component" value="Unassembled WGS sequence"/>
</dbReference>
<keyword evidence="2" id="KW-1185">Reference proteome</keyword>
<reference evidence="1" key="1">
    <citation type="submission" date="2013-04" db="EMBL/GenBank/DDBJ databases">
        <authorList>
            <person name="Qu J."/>
            <person name="Murali S.C."/>
            <person name="Bandaranaike D."/>
            <person name="Bellair M."/>
            <person name="Blankenburg K."/>
            <person name="Chao H."/>
            <person name="Dinh H."/>
            <person name="Doddapaneni H."/>
            <person name="Downs B."/>
            <person name="Dugan-Rocha S."/>
            <person name="Elkadiri S."/>
            <person name="Gnanaolivu R.D."/>
            <person name="Hernandez B."/>
            <person name="Javaid M."/>
            <person name="Jayaseelan J.C."/>
            <person name="Lee S."/>
            <person name="Li M."/>
            <person name="Ming W."/>
            <person name="Munidasa M."/>
            <person name="Muniz J."/>
            <person name="Nguyen L."/>
            <person name="Ongeri F."/>
            <person name="Osuji N."/>
            <person name="Pu L.-L."/>
            <person name="Puazo M."/>
            <person name="Qu C."/>
            <person name="Quiroz J."/>
            <person name="Raj R."/>
            <person name="Weissenberger G."/>
            <person name="Xin Y."/>
            <person name="Zou X."/>
            <person name="Han Y."/>
            <person name="Richards S."/>
            <person name="Worley K."/>
            <person name="Muzny D."/>
            <person name="Gibbs R."/>
        </authorList>
    </citation>
    <scope>NUCLEOTIDE SEQUENCE</scope>
    <source>
        <strain evidence="1">Sampled in the wild</strain>
    </source>
</reference>
<name>A0A8K0KBL9_LADFU</name>
<dbReference type="EMBL" id="KZ308555">
    <property type="protein sequence ID" value="KAG8231402.1"/>
    <property type="molecule type" value="Genomic_DNA"/>
</dbReference>
<gene>
    <name evidence="1" type="ORF">J437_LFUL018457</name>
</gene>
<sequence>MNLHLKSLMKNCPIKTINRNGTTVFLANKLTTAGSSSSSLANFLQACCKEVGTLQKAEDTAQVALGSCMHEQATRPNEKSHHHSWKKNRIKEWMTRKNINLDTDYLKIDILFIIDQVQKDYKKFRVDKLAKSKGCSDLRLPPCHCKLNPIEIIKAQIKHYVRMNNTTFKKKNTERLVSEFRHSPSIKLAKPCESCNESGRNVAG</sequence>
<dbReference type="PANTHER" id="PTHR33939:SF1">
    <property type="entry name" value="DUF4371 DOMAIN-CONTAINING PROTEIN"/>
    <property type="match status" value="1"/>
</dbReference>
<evidence type="ECO:0000313" key="2">
    <source>
        <dbReference type="Proteomes" id="UP000792457"/>
    </source>
</evidence>
<dbReference type="AlphaFoldDB" id="A0A8K0KBL9"/>
<organism evidence="1 2">
    <name type="scientific">Ladona fulva</name>
    <name type="common">Scarce chaser dragonfly</name>
    <name type="synonym">Libellula fulva</name>
    <dbReference type="NCBI Taxonomy" id="123851"/>
    <lineage>
        <taxon>Eukaryota</taxon>
        <taxon>Metazoa</taxon>
        <taxon>Ecdysozoa</taxon>
        <taxon>Arthropoda</taxon>
        <taxon>Hexapoda</taxon>
        <taxon>Insecta</taxon>
        <taxon>Pterygota</taxon>
        <taxon>Palaeoptera</taxon>
        <taxon>Odonata</taxon>
        <taxon>Epiprocta</taxon>
        <taxon>Anisoptera</taxon>
        <taxon>Libelluloidea</taxon>
        <taxon>Libellulidae</taxon>
        <taxon>Ladona</taxon>
    </lineage>
</organism>
<comment type="caution">
    <text evidence="1">The sequence shown here is derived from an EMBL/GenBank/DDBJ whole genome shotgun (WGS) entry which is preliminary data.</text>
</comment>
<proteinExistence type="predicted"/>
<dbReference type="InterPro" id="IPR036397">
    <property type="entry name" value="RNaseH_sf"/>
</dbReference>
<protein>
    <submittedName>
        <fullName evidence="1">Uncharacterized protein</fullName>
    </submittedName>
</protein>
<dbReference type="Gene3D" id="3.30.420.10">
    <property type="entry name" value="Ribonuclease H-like superfamily/Ribonuclease H"/>
    <property type="match status" value="1"/>
</dbReference>
<reference evidence="1" key="2">
    <citation type="submission" date="2017-10" db="EMBL/GenBank/DDBJ databases">
        <title>Ladona fulva Genome sequencing and assembly.</title>
        <authorList>
            <person name="Murali S."/>
            <person name="Richards S."/>
            <person name="Bandaranaike D."/>
            <person name="Bellair M."/>
            <person name="Blankenburg K."/>
            <person name="Chao H."/>
            <person name="Dinh H."/>
            <person name="Doddapaneni H."/>
            <person name="Dugan-Rocha S."/>
            <person name="Elkadiri S."/>
            <person name="Gnanaolivu R."/>
            <person name="Hernandez B."/>
            <person name="Skinner E."/>
            <person name="Javaid M."/>
            <person name="Lee S."/>
            <person name="Li M."/>
            <person name="Ming W."/>
            <person name="Munidasa M."/>
            <person name="Muniz J."/>
            <person name="Nguyen L."/>
            <person name="Hughes D."/>
            <person name="Osuji N."/>
            <person name="Pu L.-L."/>
            <person name="Puazo M."/>
            <person name="Qu C."/>
            <person name="Quiroz J."/>
            <person name="Raj R."/>
            <person name="Weissenberger G."/>
            <person name="Xin Y."/>
            <person name="Zou X."/>
            <person name="Han Y."/>
            <person name="Worley K."/>
            <person name="Muzny D."/>
            <person name="Gibbs R."/>
        </authorList>
    </citation>
    <scope>NUCLEOTIDE SEQUENCE</scope>
    <source>
        <strain evidence="1">Sampled in the wild</strain>
    </source>
</reference>